<feature type="transmembrane region" description="Helical" evidence="5">
    <location>
        <begin position="206"/>
        <end position="228"/>
    </location>
</feature>
<dbReference type="PANTHER" id="PTHR39535">
    <property type="entry name" value="SPORULATION-DELAYING PROTEIN SDPB"/>
    <property type="match status" value="1"/>
</dbReference>
<name>A0ABP6IFL5_9ACTN</name>
<protein>
    <submittedName>
        <fullName evidence="7">Membrane protein</fullName>
    </submittedName>
</protein>
<evidence type="ECO:0000256" key="5">
    <source>
        <dbReference type="SAM" id="Phobius"/>
    </source>
</evidence>
<keyword evidence="3 5" id="KW-1133">Transmembrane helix</keyword>
<keyword evidence="8" id="KW-1185">Reference proteome</keyword>
<proteinExistence type="predicted"/>
<evidence type="ECO:0000313" key="7">
    <source>
        <dbReference type="EMBL" id="GAA2878614.1"/>
    </source>
</evidence>
<comment type="subcellular location">
    <subcellularLocation>
        <location evidence="1">Endomembrane system</location>
        <topology evidence="1">Multi-pass membrane protein</topology>
    </subcellularLocation>
</comment>
<dbReference type="InterPro" id="IPR011020">
    <property type="entry name" value="HTTM-like"/>
</dbReference>
<dbReference type="InterPro" id="IPR052964">
    <property type="entry name" value="Sporulation_signal_mat"/>
</dbReference>
<dbReference type="Proteomes" id="UP001500831">
    <property type="component" value="Unassembled WGS sequence"/>
</dbReference>
<sequence>MSPWTNVYGLARTCVALCTLGTLLFSQASSLFRPVQGIPTFPFCQGISQYSLFCLVPPDQLEVARFVAIGVLLAVVSGWRPRFTALPHWWITVSFQASASIPDGGDQISAVITLLLLPVALLDGRRWHWGPPAEVSNRLAASLVAWTTLFVIRLQVTGLYFQASVAKLSHAEWADGTGLWYWLNDSFFGMPDWARPVLQPILLNPVGVTAMTWGPLIIEFGIALGMIARRPVRPYLLASGLLFHLMIGLLMGLGSFMFAMFGCLILHLRPVDQPIRIPLRLHAALRRALDPVRAALARPAKATTSP</sequence>
<comment type="caution">
    <text evidence="7">The sequence shown here is derived from an EMBL/GenBank/DDBJ whole genome shotgun (WGS) entry which is preliminary data.</text>
</comment>
<dbReference type="InterPro" id="IPR023894">
    <property type="entry name" value="Sporulation_SdpB"/>
</dbReference>
<evidence type="ECO:0000313" key="8">
    <source>
        <dbReference type="Proteomes" id="UP001500831"/>
    </source>
</evidence>
<dbReference type="Pfam" id="PF05090">
    <property type="entry name" value="HTTM"/>
    <property type="match status" value="1"/>
</dbReference>
<evidence type="ECO:0000256" key="1">
    <source>
        <dbReference type="ARBA" id="ARBA00004127"/>
    </source>
</evidence>
<evidence type="ECO:0000256" key="2">
    <source>
        <dbReference type="ARBA" id="ARBA00022692"/>
    </source>
</evidence>
<evidence type="ECO:0000259" key="6">
    <source>
        <dbReference type="SMART" id="SM00752"/>
    </source>
</evidence>
<dbReference type="InterPro" id="IPR053934">
    <property type="entry name" value="HTTM_dom"/>
</dbReference>
<dbReference type="EMBL" id="BAAAVI010000028">
    <property type="protein sequence ID" value="GAA2878614.1"/>
    <property type="molecule type" value="Genomic_DNA"/>
</dbReference>
<feature type="transmembrane region" description="Helical" evidence="5">
    <location>
        <begin position="235"/>
        <end position="268"/>
    </location>
</feature>
<keyword evidence="2 5" id="KW-0812">Transmembrane</keyword>
<dbReference type="PANTHER" id="PTHR39535:SF2">
    <property type="entry name" value="HTTM DOMAIN-CONTAINING PROTEIN"/>
    <property type="match status" value="1"/>
</dbReference>
<accession>A0ABP6IFL5</accession>
<evidence type="ECO:0000256" key="4">
    <source>
        <dbReference type="ARBA" id="ARBA00023136"/>
    </source>
</evidence>
<dbReference type="SMART" id="SM00752">
    <property type="entry name" value="HTTM"/>
    <property type="match status" value="1"/>
</dbReference>
<reference evidence="8" key="1">
    <citation type="journal article" date="2019" name="Int. J. Syst. Evol. Microbiol.">
        <title>The Global Catalogue of Microorganisms (GCM) 10K type strain sequencing project: providing services to taxonomists for standard genome sequencing and annotation.</title>
        <authorList>
            <consortium name="The Broad Institute Genomics Platform"/>
            <consortium name="The Broad Institute Genome Sequencing Center for Infectious Disease"/>
            <person name="Wu L."/>
            <person name="Ma J."/>
        </authorList>
    </citation>
    <scope>NUCLEOTIDE SEQUENCE [LARGE SCALE GENOMIC DNA]</scope>
    <source>
        <strain evidence="8">JCM 6242</strain>
    </source>
</reference>
<feature type="domain" description="HTTM-like" evidence="6">
    <location>
        <begin position="2"/>
        <end position="272"/>
    </location>
</feature>
<keyword evidence="4 5" id="KW-0472">Membrane</keyword>
<organism evidence="7 8">
    <name type="scientific">Streptosporangium fragile</name>
    <dbReference type="NCBI Taxonomy" id="46186"/>
    <lineage>
        <taxon>Bacteria</taxon>
        <taxon>Bacillati</taxon>
        <taxon>Actinomycetota</taxon>
        <taxon>Actinomycetes</taxon>
        <taxon>Streptosporangiales</taxon>
        <taxon>Streptosporangiaceae</taxon>
        <taxon>Streptosporangium</taxon>
    </lineage>
</organism>
<evidence type="ECO:0000256" key="3">
    <source>
        <dbReference type="ARBA" id="ARBA00022989"/>
    </source>
</evidence>
<gene>
    <name evidence="7" type="ORF">GCM10010517_40690</name>
</gene>
<dbReference type="NCBIfam" id="TIGR04033">
    <property type="entry name" value="export_SdpB"/>
    <property type="match status" value="1"/>
</dbReference>